<dbReference type="PANTHER" id="PTHR43308">
    <property type="entry name" value="OUTER MEMBRANE PROTEIN ALPHA-RELATED"/>
    <property type="match status" value="1"/>
</dbReference>
<dbReference type="STRING" id="755172.HMPREF1863_00436"/>
<comment type="caution">
    <text evidence="2">The sequence shown here is derived from an EMBL/GenBank/DDBJ whole genome shotgun (WGS) entry which is preliminary data.</text>
</comment>
<dbReference type="InterPro" id="IPR051465">
    <property type="entry name" value="Cell_Envelope_Struct_Comp"/>
</dbReference>
<keyword evidence="3" id="KW-1185">Reference proteome</keyword>
<feature type="non-terminal residue" evidence="2">
    <location>
        <position position="1"/>
    </location>
</feature>
<dbReference type="InterPro" id="IPR001119">
    <property type="entry name" value="SLH_dom"/>
</dbReference>
<reference evidence="3" key="1">
    <citation type="submission" date="2016-01" db="EMBL/GenBank/DDBJ databases">
        <authorList>
            <person name="Mitreva M."/>
            <person name="Pepin K.H."/>
            <person name="Mihindukulasuriya K.A."/>
            <person name="Fulton R."/>
            <person name="Fronick C."/>
            <person name="O'Laughlin M."/>
            <person name="Miner T."/>
            <person name="Herter B."/>
            <person name="Rosa B.A."/>
            <person name="Cordes M."/>
            <person name="Tomlinson C."/>
            <person name="Wollam A."/>
            <person name="Palsikar V.B."/>
            <person name="Mardis E.R."/>
            <person name="Wilson R.K."/>
        </authorList>
    </citation>
    <scope>NUCLEOTIDE SEQUENCE [LARGE SCALE GENOMIC DNA]</scope>
    <source>
        <strain evidence="3">DNF00729</strain>
    </source>
</reference>
<feature type="domain" description="SLH" evidence="1">
    <location>
        <begin position="136"/>
        <end position="194"/>
    </location>
</feature>
<protein>
    <recommendedName>
        <fullName evidence="1">SLH domain-containing protein</fullName>
    </recommendedName>
</protein>
<name>A0A134AJD9_9FIRM</name>
<gene>
    <name evidence="2" type="ORF">HMPREF1863_00436</name>
</gene>
<accession>A0A134AJD9</accession>
<dbReference type="RefSeq" id="WP_232300089.1">
    <property type="nucleotide sequence ID" value="NZ_KQ960165.1"/>
</dbReference>
<proteinExistence type="predicted"/>
<dbReference type="PROSITE" id="PS51272">
    <property type="entry name" value="SLH"/>
    <property type="match status" value="3"/>
</dbReference>
<dbReference type="PATRIC" id="fig|755172.3.peg.417"/>
<organism evidence="2 3">
    <name type="scientific">Aedoeadaptatus coxii</name>
    <dbReference type="NCBI Taxonomy" id="755172"/>
    <lineage>
        <taxon>Bacteria</taxon>
        <taxon>Bacillati</taxon>
        <taxon>Bacillota</taxon>
        <taxon>Tissierellia</taxon>
        <taxon>Tissierellales</taxon>
        <taxon>Peptoniphilaceae</taxon>
        <taxon>Aedoeadaptatus</taxon>
    </lineage>
</organism>
<evidence type="ECO:0000313" key="2">
    <source>
        <dbReference type="EMBL" id="KXB67774.1"/>
    </source>
</evidence>
<evidence type="ECO:0000259" key="1">
    <source>
        <dbReference type="PROSITE" id="PS51272"/>
    </source>
</evidence>
<dbReference type="Proteomes" id="UP000070442">
    <property type="component" value="Unassembled WGS sequence"/>
</dbReference>
<dbReference type="Pfam" id="PF00395">
    <property type="entry name" value="SLH"/>
    <property type="match status" value="3"/>
</dbReference>
<evidence type="ECO:0000313" key="3">
    <source>
        <dbReference type="Proteomes" id="UP000070442"/>
    </source>
</evidence>
<feature type="domain" description="SLH" evidence="1">
    <location>
        <begin position="253"/>
        <end position="316"/>
    </location>
</feature>
<sequence>TVTVTDKDGKEIGKLKPEQTVKNANTAPVIKRNNDGSITVWPPADATEVTVKYTGADGLPKDVKLTKDANGNWKAPAGSDLIVDPTTGKITIPGDKIQKGSDVLVIAKNDLNKETRAVSKGTTDNTGKDDGYIWLKPVGTTDNKANDKKAEKHDMGIHKAYIFGYEDNTFRANGNMTRAEAAAMIARLKELDMSNKAKPEFSDVQSAWYNGSINAVVRAGYMKGYPDGTFNPNGKITRAEFAQMIMAIDKANGADVPFSDVKGHWAEAAIMQAYANGRIAGYPDKTFRPNNNITRAEAVTVLNKLFDRSVDNKGLADVHAGIAPFKDLTPKHWAYYQIIEASNTHRFFRTEKGKVDETWDVLLQTWKQALENR</sequence>
<feature type="domain" description="SLH" evidence="1">
    <location>
        <begin position="196"/>
        <end position="252"/>
    </location>
</feature>
<dbReference type="AlphaFoldDB" id="A0A134AJD9"/>
<dbReference type="EMBL" id="LSDG01000013">
    <property type="protein sequence ID" value="KXB67774.1"/>
    <property type="molecule type" value="Genomic_DNA"/>
</dbReference>